<proteinExistence type="predicted"/>
<reference evidence="2 3" key="1">
    <citation type="submission" date="2018-07" db="EMBL/GenBank/DDBJ databases">
        <title>High-quality-draft genome sequence of Gaiella occulta.</title>
        <authorList>
            <person name="Severino R."/>
            <person name="Froufe H.J.C."/>
            <person name="Rainey F.A."/>
            <person name="Barroso C."/>
            <person name="Albuquerque L."/>
            <person name="Lobo-Da-Cunha A."/>
            <person name="Da Costa M.S."/>
            <person name="Egas C."/>
        </authorList>
    </citation>
    <scope>NUCLEOTIDE SEQUENCE [LARGE SCALE GENOMIC DNA]</scope>
    <source>
        <strain evidence="2 3">F2-233</strain>
    </source>
</reference>
<dbReference type="RefSeq" id="WP_114796232.1">
    <property type="nucleotide sequence ID" value="NZ_QQZY01000004.1"/>
</dbReference>
<dbReference type="OrthoDB" id="5243810at2"/>
<dbReference type="Gene3D" id="2.60.40.4070">
    <property type="match status" value="1"/>
</dbReference>
<sequence length="312" mass="34445">MARYAPAALVAALLVATALAFTYTEQLKLTPSPIFGTRVPAKTFSPVCRCDTDTVTIGFRLREADRLEIDIVRDGDVVRRLVRDRDVPRGGYVHVRWNGRDDAGRVVAEGPYRPRVRLERQRRTIVLPNPIVVDTTPPRVRLTRLAPRVFSPDGNGRGDRVVVGYRLDEPARVSLLVDGERAVRKKGQKTEGTIDWYGRRAGRSLPRGRYRLEVEAVDLAGNTSRPTPARTVVIRYVALGRDRIETRPGGRIAVLVLADAANVAWKLGARAGSAPPGTLRLRAPLRPGRFTLTVAVGEHRARAAVIVREPAP</sequence>
<reference evidence="3" key="2">
    <citation type="journal article" date="2019" name="MicrobiologyOpen">
        <title>High-quality draft genome sequence of Gaiella occulta isolated from a 150 meter deep mineral water borehole and comparison with the genome sequences of other deep-branching lineages of the phylum Actinobacteria.</title>
        <authorList>
            <person name="Severino R."/>
            <person name="Froufe H.J.C."/>
            <person name="Barroso C."/>
            <person name="Albuquerque L."/>
            <person name="Lobo-da-Cunha A."/>
            <person name="da Costa M.S."/>
            <person name="Egas C."/>
        </authorList>
    </citation>
    <scope>NUCLEOTIDE SEQUENCE [LARGE SCALE GENOMIC DNA]</scope>
    <source>
        <strain evidence="3">F2-233</strain>
    </source>
</reference>
<comment type="caution">
    <text evidence="2">The sequence shown here is derived from an EMBL/GenBank/DDBJ whole genome shotgun (WGS) entry which is preliminary data.</text>
</comment>
<keyword evidence="3" id="KW-1185">Reference proteome</keyword>
<evidence type="ECO:0000256" key="1">
    <source>
        <dbReference type="SAM" id="SignalP"/>
    </source>
</evidence>
<evidence type="ECO:0000313" key="2">
    <source>
        <dbReference type="EMBL" id="RDI74226.1"/>
    </source>
</evidence>
<evidence type="ECO:0000313" key="3">
    <source>
        <dbReference type="Proteomes" id="UP000254134"/>
    </source>
</evidence>
<organism evidence="2 3">
    <name type="scientific">Gaiella occulta</name>
    <dbReference type="NCBI Taxonomy" id="1002870"/>
    <lineage>
        <taxon>Bacteria</taxon>
        <taxon>Bacillati</taxon>
        <taxon>Actinomycetota</taxon>
        <taxon>Thermoleophilia</taxon>
        <taxon>Gaiellales</taxon>
        <taxon>Gaiellaceae</taxon>
        <taxon>Gaiella</taxon>
    </lineage>
</organism>
<gene>
    <name evidence="2" type="ORF">Gocc_1802</name>
</gene>
<dbReference type="Proteomes" id="UP000254134">
    <property type="component" value="Unassembled WGS sequence"/>
</dbReference>
<feature type="signal peptide" evidence="1">
    <location>
        <begin position="1"/>
        <end position="20"/>
    </location>
</feature>
<keyword evidence="1" id="KW-0732">Signal</keyword>
<accession>A0A7M2YVX3</accession>
<protein>
    <recommendedName>
        <fullName evidence="4">FlgD Ig-like domain-containing protein</fullName>
    </recommendedName>
</protein>
<name>A0A7M2YVX3_9ACTN</name>
<dbReference type="AlphaFoldDB" id="A0A7M2YVX3"/>
<evidence type="ECO:0008006" key="4">
    <source>
        <dbReference type="Google" id="ProtNLM"/>
    </source>
</evidence>
<dbReference type="EMBL" id="QQZY01000004">
    <property type="protein sequence ID" value="RDI74226.1"/>
    <property type="molecule type" value="Genomic_DNA"/>
</dbReference>
<feature type="chain" id="PRO_5039569094" description="FlgD Ig-like domain-containing protein" evidence="1">
    <location>
        <begin position="21"/>
        <end position="312"/>
    </location>
</feature>